<sequence length="321" mass="36080">MVKSSTKYIDISNNDKSVAPNGLYSTYIEPVAQNTVASILILHGMQEHSDRYLDFAEYLGNLGFAVLLYDHIGHGNTAINESAQGYFQKEQPQDRLISDAIGLHRYLKDTHPNLPHFIIGHSMGSFITRNVLQRVGSEFDGSVWIGTGAKTPGAEIFRSLLSLLNKFSPKKRSKLINGIFSKINNSKFQKEADFDETSWLSLSKSNRTRFKQDSRCGIPFTNNAFYTLLILLLEATKKGWYTNIPANLPILLVSGENDPIGDFSKGINHTERQLKAAGFKDITTLIYAEKRHEILQEDNKEQVFSDIGQWLLAHTPSVNVQ</sequence>
<keyword evidence="2" id="KW-0378">Hydrolase</keyword>
<dbReference type="EMBL" id="FUZF01000004">
    <property type="protein sequence ID" value="SKB59904.1"/>
    <property type="molecule type" value="Genomic_DNA"/>
</dbReference>
<dbReference type="Pfam" id="PF12146">
    <property type="entry name" value="Hydrolase_4"/>
    <property type="match status" value="1"/>
</dbReference>
<dbReference type="GO" id="GO:0016787">
    <property type="term" value="F:hydrolase activity"/>
    <property type="evidence" value="ECO:0007669"/>
    <property type="project" value="UniProtKB-KW"/>
</dbReference>
<dbReference type="SUPFAM" id="SSF53474">
    <property type="entry name" value="alpha/beta-Hydrolases"/>
    <property type="match status" value="1"/>
</dbReference>
<evidence type="ECO:0000313" key="2">
    <source>
        <dbReference type="EMBL" id="SKB59904.1"/>
    </source>
</evidence>
<dbReference type="AlphaFoldDB" id="A0A1T5CKH3"/>
<reference evidence="3" key="1">
    <citation type="submission" date="2017-02" db="EMBL/GenBank/DDBJ databases">
        <authorList>
            <person name="Varghese N."/>
            <person name="Submissions S."/>
        </authorList>
    </citation>
    <scope>NUCLEOTIDE SEQUENCE [LARGE SCALE GENOMIC DNA]</scope>
    <source>
        <strain evidence="3">DSM 24091</strain>
    </source>
</reference>
<protein>
    <submittedName>
        <fullName evidence="2">Lysophospholipase, alpha-beta hydrolase superfamily</fullName>
    </submittedName>
</protein>
<dbReference type="OrthoDB" id="9780932at2"/>
<dbReference type="InterPro" id="IPR051044">
    <property type="entry name" value="MAG_DAG_Lipase"/>
</dbReference>
<name>A0A1T5CKH3_9SPHI</name>
<organism evidence="2 3">
    <name type="scientific">Sphingobacterium nematocida</name>
    <dbReference type="NCBI Taxonomy" id="1513896"/>
    <lineage>
        <taxon>Bacteria</taxon>
        <taxon>Pseudomonadati</taxon>
        <taxon>Bacteroidota</taxon>
        <taxon>Sphingobacteriia</taxon>
        <taxon>Sphingobacteriales</taxon>
        <taxon>Sphingobacteriaceae</taxon>
        <taxon>Sphingobacterium</taxon>
    </lineage>
</organism>
<feature type="domain" description="Serine aminopeptidase S33" evidence="1">
    <location>
        <begin position="35"/>
        <end position="298"/>
    </location>
</feature>
<dbReference type="InterPro" id="IPR029058">
    <property type="entry name" value="AB_hydrolase_fold"/>
</dbReference>
<gene>
    <name evidence="2" type="ORF">SAMN05660841_01388</name>
</gene>
<dbReference type="PANTHER" id="PTHR11614">
    <property type="entry name" value="PHOSPHOLIPASE-RELATED"/>
    <property type="match status" value="1"/>
</dbReference>
<dbReference type="Gene3D" id="3.40.50.1820">
    <property type="entry name" value="alpha/beta hydrolase"/>
    <property type="match status" value="1"/>
</dbReference>
<dbReference type="RefSeq" id="WP_079642362.1">
    <property type="nucleotide sequence ID" value="NZ_FUZF01000004.1"/>
</dbReference>
<dbReference type="STRING" id="1513896.SAMN05660841_01388"/>
<dbReference type="InterPro" id="IPR022742">
    <property type="entry name" value="Hydrolase_4"/>
</dbReference>
<dbReference type="Proteomes" id="UP000190150">
    <property type="component" value="Unassembled WGS sequence"/>
</dbReference>
<evidence type="ECO:0000259" key="1">
    <source>
        <dbReference type="Pfam" id="PF12146"/>
    </source>
</evidence>
<accession>A0A1T5CKH3</accession>
<keyword evidence="3" id="KW-1185">Reference proteome</keyword>
<proteinExistence type="predicted"/>
<evidence type="ECO:0000313" key="3">
    <source>
        <dbReference type="Proteomes" id="UP000190150"/>
    </source>
</evidence>